<dbReference type="GO" id="GO:0004674">
    <property type="term" value="F:protein serine/threonine kinase activity"/>
    <property type="evidence" value="ECO:0007669"/>
    <property type="project" value="TreeGrafter"/>
</dbReference>
<dbReference type="Pfam" id="PF00069">
    <property type="entry name" value="Pkinase"/>
    <property type="match status" value="1"/>
</dbReference>
<proteinExistence type="predicted"/>
<gene>
    <name evidence="2" type="ORF">CkaCkLH20_03595</name>
</gene>
<dbReference type="PANTHER" id="PTHR24359:SF1">
    <property type="entry name" value="INHIBITOR OF NUCLEAR FACTOR KAPPA-B KINASE EPSILON SUBUNIT HOMOLOG 1-RELATED"/>
    <property type="match status" value="1"/>
</dbReference>
<feature type="domain" description="Protein kinase" evidence="1">
    <location>
        <begin position="62"/>
        <end position="341"/>
    </location>
</feature>
<evidence type="ECO:0000313" key="2">
    <source>
        <dbReference type="EMBL" id="KAF9878695.1"/>
    </source>
</evidence>
<dbReference type="InterPro" id="IPR008271">
    <property type="entry name" value="Ser/Thr_kinase_AS"/>
</dbReference>
<dbReference type="GO" id="GO:0005524">
    <property type="term" value="F:ATP binding"/>
    <property type="evidence" value="ECO:0007669"/>
    <property type="project" value="InterPro"/>
</dbReference>
<dbReference type="GeneID" id="62159388"/>
<comment type="caution">
    <text evidence="2">The sequence shown here is derived from an EMBL/GenBank/DDBJ whole genome shotgun (WGS) entry which is preliminary data.</text>
</comment>
<organism evidence="2 3">
    <name type="scientific">Colletotrichum karsti</name>
    <dbReference type="NCBI Taxonomy" id="1095194"/>
    <lineage>
        <taxon>Eukaryota</taxon>
        <taxon>Fungi</taxon>
        <taxon>Dikarya</taxon>
        <taxon>Ascomycota</taxon>
        <taxon>Pezizomycotina</taxon>
        <taxon>Sordariomycetes</taxon>
        <taxon>Hypocreomycetidae</taxon>
        <taxon>Glomerellales</taxon>
        <taxon>Glomerellaceae</taxon>
        <taxon>Colletotrichum</taxon>
        <taxon>Colletotrichum boninense species complex</taxon>
    </lineage>
</organism>
<dbReference type="OrthoDB" id="5125733at2759"/>
<dbReference type="Gene3D" id="3.30.200.20">
    <property type="entry name" value="Phosphorylase Kinase, domain 1"/>
    <property type="match status" value="1"/>
</dbReference>
<evidence type="ECO:0000259" key="1">
    <source>
        <dbReference type="PROSITE" id="PS50011"/>
    </source>
</evidence>
<keyword evidence="2" id="KW-0808">Transferase</keyword>
<name>A0A9P6IGZ6_9PEZI</name>
<keyword evidence="3" id="KW-1185">Reference proteome</keyword>
<dbReference type="InterPro" id="IPR000719">
    <property type="entry name" value="Prot_kinase_dom"/>
</dbReference>
<dbReference type="Gene3D" id="1.10.510.10">
    <property type="entry name" value="Transferase(Phosphotransferase) domain 1"/>
    <property type="match status" value="1"/>
</dbReference>
<reference evidence="2" key="2">
    <citation type="submission" date="2020-11" db="EMBL/GenBank/DDBJ databases">
        <title>Whole genome sequencing of Colletotrichum sp.</title>
        <authorList>
            <person name="Li H."/>
        </authorList>
    </citation>
    <scope>NUCLEOTIDE SEQUENCE</scope>
    <source>
        <strain evidence="2">CkLH20</strain>
    </source>
</reference>
<dbReference type="PROSITE" id="PS00108">
    <property type="entry name" value="PROTEIN_KINASE_ST"/>
    <property type="match status" value="1"/>
</dbReference>
<protein>
    <submittedName>
        <fullName evidence="2">Protein kinase domain-containing protein</fullName>
    </submittedName>
</protein>
<dbReference type="PROSITE" id="PS50011">
    <property type="entry name" value="PROTEIN_KINASE_DOM"/>
    <property type="match status" value="1"/>
</dbReference>
<dbReference type="SMART" id="SM00220">
    <property type="entry name" value="S_TKc"/>
    <property type="match status" value="1"/>
</dbReference>
<dbReference type="SUPFAM" id="SSF56112">
    <property type="entry name" value="Protein kinase-like (PK-like)"/>
    <property type="match status" value="1"/>
</dbReference>
<accession>A0A9P6IGZ6</accession>
<dbReference type="PANTHER" id="PTHR24359">
    <property type="entry name" value="SERINE/THREONINE-PROTEIN KINASE SBK1"/>
    <property type="match status" value="1"/>
</dbReference>
<dbReference type="InterPro" id="IPR011009">
    <property type="entry name" value="Kinase-like_dom_sf"/>
</dbReference>
<evidence type="ECO:0000313" key="3">
    <source>
        <dbReference type="Proteomes" id="UP000781932"/>
    </source>
</evidence>
<dbReference type="AlphaFoldDB" id="A0A9P6IGZ6"/>
<dbReference type="RefSeq" id="XP_038748156.1">
    <property type="nucleotide sequence ID" value="XM_038886314.1"/>
</dbReference>
<dbReference type="Proteomes" id="UP000781932">
    <property type="component" value="Unassembled WGS sequence"/>
</dbReference>
<keyword evidence="2" id="KW-0418">Kinase</keyword>
<reference evidence="2" key="1">
    <citation type="submission" date="2020-03" db="EMBL/GenBank/DDBJ databases">
        <authorList>
            <person name="He L."/>
        </authorList>
    </citation>
    <scope>NUCLEOTIDE SEQUENCE</scope>
    <source>
        <strain evidence="2">CkLH20</strain>
    </source>
</reference>
<dbReference type="EMBL" id="JAATWM020000009">
    <property type="protein sequence ID" value="KAF9878695.1"/>
    <property type="molecule type" value="Genomic_DNA"/>
</dbReference>
<dbReference type="CDD" id="cd00180">
    <property type="entry name" value="PKc"/>
    <property type="match status" value="1"/>
</dbReference>
<sequence length="482" mass="54636">MEEHTIDFFCDNAQWRFLAPVFREKQFKYDFHPKCPMPYLTPSLDRKAGHKDSHFSVVEQRCIHKDHLKKGSKTRVSLDQNGHPLVAIKQLRNVNWSEKDFQAAAETEADVLEMIRDFNHPHLIRAIAYYTRGKKHFLVFPWADGGNLRDFWESEPPRKLDGEFFKWAFDQLCGLAGAMEKLHSTRNTCRHGDLKPENILCFENTGHTHPRTQPWLVIADVGLAKVHNQATHLRHEATRTVSGTVMYEPPEAVLAKNEPRSRRYDVWSLGCIYLEFLIWILFGKDQLTRFGNDITSAIDGNRKFFEINTGTAVIKPAVQKWIDSIRTDRRVEGNTAVMRLLDLICNRLLVVAVGNVNASSSGSGTQTPDVLLEANGPGPGIIQQNDSELPSEIEAPSWDLSDALDLTVKLDDPDQTFDKPLKCIVLARAKDSEDEKQQLCYVLLISGVSDSGAEDVYERVGAGKLRGEQIDFSKGSRNIILR</sequence>